<evidence type="ECO:0000256" key="2">
    <source>
        <dbReference type="SAM" id="MobiDB-lite"/>
    </source>
</evidence>
<evidence type="ECO:0008006" key="7">
    <source>
        <dbReference type="Google" id="ProtNLM"/>
    </source>
</evidence>
<reference evidence="6" key="2">
    <citation type="submission" date="2015-01" db="EMBL/GenBank/DDBJ databases">
        <title>Evolutionary Origins and Diversification of the Mycorrhizal Mutualists.</title>
        <authorList>
            <consortium name="DOE Joint Genome Institute"/>
            <consortium name="Mycorrhizal Genomics Consortium"/>
            <person name="Kohler A."/>
            <person name="Kuo A."/>
            <person name="Nagy L.G."/>
            <person name="Floudas D."/>
            <person name="Copeland A."/>
            <person name="Barry K.W."/>
            <person name="Cichocki N."/>
            <person name="Veneault-Fourrey C."/>
            <person name="LaButti K."/>
            <person name="Lindquist E.A."/>
            <person name="Lipzen A."/>
            <person name="Lundell T."/>
            <person name="Morin E."/>
            <person name="Murat C."/>
            <person name="Riley R."/>
            <person name="Ohm R."/>
            <person name="Sun H."/>
            <person name="Tunlid A."/>
            <person name="Henrissat B."/>
            <person name="Grigoriev I.V."/>
            <person name="Hibbett D.S."/>
            <person name="Martin F."/>
        </authorList>
    </citation>
    <scope>NUCLEOTIDE SEQUENCE [LARGE SCALE GENOMIC DNA]</scope>
    <source>
        <strain evidence="6">Foug A</strain>
    </source>
</reference>
<dbReference type="PROSITE" id="PS50056">
    <property type="entry name" value="TYR_PHOSPHATASE_2"/>
    <property type="match status" value="1"/>
</dbReference>
<feature type="domain" description="Tyrosine-protein phosphatase" evidence="3">
    <location>
        <begin position="201"/>
        <end position="515"/>
    </location>
</feature>
<dbReference type="InterPro" id="IPR003595">
    <property type="entry name" value="Tyr_Pase_cat"/>
</dbReference>
<dbReference type="STRING" id="1036808.A0A0C3D2T7"/>
<dbReference type="InterPro" id="IPR000387">
    <property type="entry name" value="Tyr_Pase_dom"/>
</dbReference>
<dbReference type="HOGENOM" id="CLU_002713_0_0_1"/>
<accession>A0A0C3D2T7</accession>
<dbReference type="SMART" id="SM00404">
    <property type="entry name" value="PTPc_motif"/>
    <property type="match status" value="1"/>
</dbReference>
<feature type="compositionally biased region" description="Polar residues" evidence="2">
    <location>
        <begin position="649"/>
        <end position="660"/>
    </location>
</feature>
<dbReference type="InterPro" id="IPR050348">
    <property type="entry name" value="Protein-Tyr_Phosphatase"/>
</dbReference>
<dbReference type="PROSITE" id="PS50055">
    <property type="entry name" value="TYR_PHOSPHATASE_PTP"/>
    <property type="match status" value="1"/>
</dbReference>
<comment type="similarity">
    <text evidence="1">Belongs to the protein-tyrosine phosphatase family. Non-receptor class subfamily.</text>
</comment>
<dbReference type="PANTHER" id="PTHR19134">
    <property type="entry name" value="RECEPTOR-TYPE TYROSINE-PROTEIN PHOSPHATASE"/>
    <property type="match status" value="1"/>
</dbReference>
<feature type="region of interest" description="Disordered" evidence="2">
    <location>
        <begin position="873"/>
        <end position="893"/>
    </location>
</feature>
<feature type="domain" description="Tyrosine specific protein phosphatases" evidence="4">
    <location>
        <begin position="474"/>
        <end position="528"/>
    </location>
</feature>
<dbReference type="SUPFAM" id="SSF52799">
    <property type="entry name" value="(Phosphotyrosine protein) phosphatases II"/>
    <property type="match status" value="1"/>
</dbReference>
<dbReference type="GO" id="GO:0004725">
    <property type="term" value="F:protein tyrosine phosphatase activity"/>
    <property type="evidence" value="ECO:0007669"/>
    <property type="project" value="InterPro"/>
</dbReference>
<dbReference type="PANTHER" id="PTHR19134:SF561">
    <property type="entry name" value="PROTEIN TYROSINE PHOSPHATASE 36E, ISOFORM A"/>
    <property type="match status" value="1"/>
</dbReference>
<feature type="compositionally biased region" description="Basic and acidic residues" evidence="2">
    <location>
        <begin position="706"/>
        <end position="715"/>
    </location>
</feature>
<proteinExistence type="inferred from homology"/>
<feature type="compositionally biased region" description="Low complexity" evidence="2">
    <location>
        <begin position="727"/>
        <end position="747"/>
    </location>
</feature>
<evidence type="ECO:0000313" key="6">
    <source>
        <dbReference type="Proteomes" id="UP000053989"/>
    </source>
</evidence>
<gene>
    <name evidence="5" type="ORF">SCLCIDRAFT_1225178</name>
</gene>
<dbReference type="InterPro" id="IPR029021">
    <property type="entry name" value="Prot-tyrosine_phosphatase-like"/>
</dbReference>
<dbReference type="InParanoid" id="A0A0C3D2T7"/>
<dbReference type="AlphaFoldDB" id="A0A0C3D2T7"/>
<feature type="compositionally biased region" description="Basic and acidic residues" evidence="2">
    <location>
        <begin position="544"/>
        <end position="558"/>
    </location>
</feature>
<name>A0A0C3D2T7_9AGAM</name>
<evidence type="ECO:0000259" key="4">
    <source>
        <dbReference type="PROSITE" id="PS50056"/>
    </source>
</evidence>
<dbReference type="Pfam" id="PF00102">
    <property type="entry name" value="Y_phosphatase"/>
    <property type="match status" value="2"/>
</dbReference>
<feature type="compositionally biased region" description="Polar residues" evidence="2">
    <location>
        <begin position="668"/>
        <end position="689"/>
    </location>
</feature>
<dbReference type="Proteomes" id="UP000053989">
    <property type="component" value="Unassembled WGS sequence"/>
</dbReference>
<evidence type="ECO:0000256" key="1">
    <source>
        <dbReference type="ARBA" id="ARBA00009649"/>
    </source>
</evidence>
<keyword evidence="6" id="KW-1185">Reference proteome</keyword>
<organism evidence="5 6">
    <name type="scientific">Scleroderma citrinum Foug A</name>
    <dbReference type="NCBI Taxonomy" id="1036808"/>
    <lineage>
        <taxon>Eukaryota</taxon>
        <taxon>Fungi</taxon>
        <taxon>Dikarya</taxon>
        <taxon>Basidiomycota</taxon>
        <taxon>Agaricomycotina</taxon>
        <taxon>Agaricomycetes</taxon>
        <taxon>Agaricomycetidae</taxon>
        <taxon>Boletales</taxon>
        <taxon>Sclerodermatineae</taxon>
        <taxon>Sclerodermataceae</taxon>
        <taxon>Scleroderma</taxon>
    </lineage>
</organism>
<feature type="compositionally biased region" description="Low complexity" evidence="2">
    <location>
        <begin position="415"/>
        <end position="440"/>
    </location>
</feature>
<evidence type="ECO:0000259" key="3">
    <source>
        <dbReference type="PROSITE" id="PS50055"/>
    </source>
</evidence>
<dbReference type="InterPro" id="IPR000242">
    <property type="entry name" value="PTP_cat"/>
</dbReference>
<dbReference type="SMART" id="SM00194">
    <property type="entry name" value="PTPc"/>
    <property type="match status" value="1"/>
</dbReference>
<feature type="region of interest" description="Disordered" evidence="2">
    <location>
        <begin position="1114"/>
        <end position="1136"/>
    </location>
</feature>
<feature type="compositionally biased region" description="Basic and acidic residues" evidence="2">
    <location>
        <begin position="517"/>
        <end position="526"/>
    </location>
</feature>
<dbReference type="InterPro" id="IPR016130">
    <property type="entry name" value="Tyr_Pase_AS"/>
</dbReference>
<sequence length="1219" mass="131437">MPSITNGCKACLGWKPIAQGNDADCMPGMFPLHVVLVEGDLRFLRTLFSRWIPYFSPALSRYKYIWPFEHARVRLHDGRHQGSHPGMGNKGKPTDRGPNCTRDGIPYRSVSQLGGLAVTAEGIDAAIERAPSLNQANSPADFVDTDTRMLEFLTSPMDISPTTTQLPGLPTEGALPDTRITPFPLRHPESQVARPMNASTRTGHSLPLTNAATLFGDNIKHTTSVDLQQGDNVLPGAQRVSSPLDDYVNASYVQPLGTRKIYIATQGPLPATFVDFWTLVWEQNVHVIVMLTREVENAMVKCGTYWTDASYGPFRLELLSTSPPVTPSATTNSTDANREGFFFALREPQTKNHGIKSTPTTITRRFALSHSSYPGVPPRYITHLQYLDWPDMNVPDDPRGVLGLVKRVERAVAESSPGPSPSGSGSLRPGSSISPGSTSPACESRELACNEHGRGWRHPELDPHTGVATFALGKSPPVLLHCSAGVGRTGGFIAVDAVLDGIRRELNETRRKADIRREDNRRRDTEMTASGMENVAVDSPAGNGDRDLVDGMDIDKPSSGDGQVEPSGYMATAPLHVTAGDRKKSRRHQRSNRIGEKESSSSESLVLHVPIATHGDGVNNFGVNMQLDDPQTARWQNLSTRAWAERVSDQTNAQAETVNPSEALATPMSISHPSSRTRSPESASISSVLSADDSVGSGNTGGDGGNRNKERKSERVGASGSRAGIPSSSTSVSGASHSISVSDSNSGSGTGTGSSSRVDATNFMSLMRSRLMDSSATSLSNISADSLPSNKVQGPTLIRESSALHGSPSLNACMDVDRPRAISAPLNRGDQPSLYGSIARYTHHQCRAHRKSSLDSSLATRFSVPSLTDASVGGVPFTGDTGTGPHSNPSSDEFIGFGQDVVSSASAGFYSQYGNNESSHVVADESTGNMHPREVEDPMETDVASGNNMMPSATSGFTTDIPISCDTKDKTNAKTIGGPTLVTRSPTATRHRIAGDFAELDPDNPVIDYKLPRPLHTEVLPPFLSSYQNPIWMVVQDMREQRMSLCQSLRQYVFVHAAVVEGALQIVDEERELCEDTADSDEDLGFDFGAEKVYEGDDDRKVWVRNATGVRGPTTTLPSSIVSSSPTKGKRGPSPTELLKEDWTGALSLAKRPSIKRKPPGEDEILLTSEAEALPLPTESVEITAGTKIPSSSITLDTSSCRFNMLRPRWKNVDFRYPT</sequence>
<dbReference type="PROSITE" id="PS00383">
    <property type="entry name" value="TYR_PHOSPHATASE_1"/>
    <property type="match status" value="1"/>
</dbReference>
<feature type="region of interest" description="Disordered" evidence="2">
    <location>
        <begin position="78"/>
        <end position="98"/>
    </location>
</feature>
<dbReference type="OrthoDB" id="6058203at2759"/>
<feature type="region of interest" description="Disordered" evidence="2">
    <location>
        <begin position="412"/>
        <end position="444"/>
    </location>
</feature>
<dbReference type="PRINTS" id="PR00700">
    <property type="entry name" value="PRTYPHPHTASE"/>
</dbReference>
<feature type="region of interest" description="Disordered" evidence="2">
    <location>
        <begin position="517"/>
        <end position="604"/>
    </location>
</feature>
<reference evidence="5 6" key="1">
    <citation type="submission" date="2014-04" db="EMBL/GenBank/DDBJ databases">
        <authorList>
            <consortium name="DOE Joint Genome Institute"/>
            <person name="Kuo A."/>
            <person name="Kohler A."/>
            <person name="Nagy L.G."/>
            <person name="Floudas D."/>
            <person name="Copeland A."/>
            <person name="Barry K.W."/>
            <person name="Cichocki N."/>
            <person name="Veneault-Fourrey C."/>
            <person name="LaButti K."/>
            <person name="Lindquist E.A."/>
            <person name="Lipzen A."/>
            <person name="Lundell T."/>
            <person name="Morin E."/>
            <person name="Murat C."/>
            <person name="Sun H."/>
            <person name="Tunlid A."/>
            <person name="Henrissat B."/>
            <person name="Grigoriev I.V."/>
            <person name="Hibbett D.S."/>
            <person name="Martin F."/>
            <person name="Nordberg H.P."/>
            <person name="Cantor M.N."/>
            <person name="Hua S.X."/>
        </authorList>
    </citation>
    <scope>NUCLEOTIDE SEQUENCE [LARGE SCALE GENOMIC DNA]</scope>
    <source>
        <strain evidence="5 6">Foug A</strain>
    </source>
</reference>
<feature type="region of interest" description="Disordered" evidence="2">
    <location>
        <begin position="646"/>
        <end position="757"/>
    </location>
</feature>
<feature type="compositionally biased region" description="Polar residues" evidence="2">
    <location>
        <begin position="1114"/>
        <end position="1127"/>
    </location>
</feature>
<protein>
    <recommendedName>
        <fullName evidence="7">Tyrosine specific protein phosphatases domain-containing protein</fullName>
    </recommendedName>
</protein>
<dbReference type="Gene3D" id="3.90.190.10">
    <property type="entry name" value="Protein tyrosine phosphatase superfamily"/>
    <property type="match status" value="2"/>
</dbReference>
<dbReference type="EMBL" id="KN822342">
    <property type="protein sequence ID" value="KIM50719.1"/>
    <property type="molecule type" value="Genomic_DNA"/>
</dbReference>
<evidence type="ECO:0000313" key="5">
    <source>
        <dbReference type="EMBL" id="KIM50719.1"/>
    </source>
</evidence>